<evidence type="ECO:0000259" key="3">
    <source>
        <dbReference type="Pfam" id="PF08338"/>
    </source>
</evidence>
<sequence length="303" mass="32992">MAKNILITGATGLVGRKLVPLLLQQGHRVSILSRKQSEVKGAQVFLWDVKQKTIDLNAFEGIDTIVHLAGAGIADKKWTAEHKQEVINSRVQSTQLLYQSIKATNAPVSSFISASAIGYYGDRGEEILTENSEPGTGFLADCCVLWEDAVNEGIALGLRVVKIRVGLVLSREDGALAAMEKPIRYFVGAPLGSGKQWMPWIHLDDMANIFTKAINDNEMVGAYNGCSPVPVTNKLFTKSIAQQLGRPVWPIHVPAFVLKAMLGEMSIMPLMSSNTSSQKLLDAGYKFAYLNLDSALNAIYATK</sequence>
<keyword evidence="5" id="KW-1185">Reference proteome</keyword>
<dbReference type="PANTHER" id="PTHR11092">
    <property type="entry name" value="SUGAR NUCLEOTIDE EPIMERASE RELATED"/>
    <property type="match status" value="1"/>
</dbReference>
<dbReference type="RefSeq" id="WP_330108195.1">
    <property type="nucleotide sequence ID" value="NZ_JAZDQT010000002.1"/>
</dbReference>
<comment type="similarity">
    <text evidence="1">Belongs to the NAD(P)-dependent epimerase/dehydratase family. SDR39U1 subfamily.</text>
</comment>
<dbReference type="Pfam" id="PF08338">
    <property type="entry name" value="DUF1731"/>
    <property type="match status" value="1"/>
</dbReference>
<gene>
    <name evidence="4" type="ORF">VRU48_12215</name>
</gene>
<dbReference type="NCBIfam" id="TIGR01777">
    <property type="entry name" value="yfcH"/>
    <property type="match status" value="1"/>
</dbReference>
<feature type="domain" description="NAD-dependent epimerase/dehydratase" evidence="2">
    <location>
        <begin position="5"/>
        <end position="218"/>
    </location>
</feature>
<protein>
    <submittedName>
        <fullName evidence="4">TIGR01777 family oxidoreductase</fullName>
    </submittedName>
</protein>
<reference evidence="4 5" key="1">
    <citation type="submission" date="2024-01" db="EMBL/GenBank/DDBJ databases">
        <title>Pedobacter sp. nov., isolated from fresh soil.</title>
        <authorList>
            <person name="Le N.T.T."/>
        </authorList>
    </citation>
    <scope>NUCLEOTIDE SEQUENCE [LARGE SCALE GENOMIC DNA]</scope>
    <source>
        <strain evidence="4 5">KR3-3</strain>
    </source>
</reference>
<evidence type="ECO:0000259" key="2">
    <source>
        <dbReference type="Pfam" id="PF01370"/>
    </source>
</evidence>
<evidence type="ECO:0000256" key="1">
    <source>
        <dbReference type="ARBA" id="ARBA00009353"/>
    </source>
</evidence>
<dbReference type="SUPFAM" id="SSF51735">
    <property type="entry name" value="NAD(P)-binding Rossmann-fold domains"/>
    <property type="match status" value="1"/>
</dbReference>
<dbReference type="InterPro" id="IPR001509">
    <property type="entry name" value="Epimerase_deHydtase"/>
</dbReference>
<evidence type="ECO:0000313" key="4">
    <source>
        <dbReference type="EMBL" id="MEE1945876.1"/>
    </source>
</evidence>
<name>A0ABU7I926_9SPHI</name>
<accession>A0ABU7I926</accession>
<dbReference type="EMBL" id="JAZDQT010000002">
    <property type="protein sequence ID" value="MEE1945876.1"/>
    <property type="molecule type" value="Genomic_DNA"/>
</dbReference>
<feature type="domain" description="DUF1731" evidence="3">
    <location>
        <begin position="253"/>
        <end position="299"/>
    </location>
</feature>
<dbReference type="Pfam" id="PF01370">
    <property type="entry name" value="Epimerase"/>
    <property type="match status" value="1"/>
</dbReference>
<dbReference type="InterPro" id="IPR013549">
    <property type="entry name" value="DUF1731"/>
</dbReference>
<dbReference type="PANTHER" id="PTHR11092:SF0">
    <property type="entry name" value="EPIMERASE FAMILY PROTEIN SDR39U1"/>
    <property type="match status" value="1"/>
</dbReference>
<comment type="caution">
    <text evidence="4">The sequence shown here is derived from an EMBL/GenBank/DDBJ whole genome shotgun (WGS) entry which is preliminary data.</text>
</comment>
<dbReference type="InterPro" id="IPR036291">
    <property type="entry name" value="NAD(P)-bd_dom_sf"/>
</dbReference>
<dbReference type="Gene3D" id="3.40.50.720">
    <property type="entry name" value="NAD(P)-binding Rossmann-like Domain"/>
    <property type="match status" value="1"/>
</dbReference>
<dbReference type="Proteomes" id="UP001336835">
    <property type="component" value="Unassembled WGS sequence"/>
</dbReference>
<dbReference type="InterPro" id="IPR010099">
    <property type="entry name" value="SDR39U1"/>
</dbReference>
<evidence type="ECO:0000313" key="5">
    <source>
        <dbReference type="Proteomes" id="UP001336835"/>
    </source>
</evidence>
<organism evidence="4 5">
    <name type="scientific">Pedobacter albus</name>
    <dbReference type="NCBI Taxonomy" id="3113905"/>
    <lineage>
        <taxon>Bacteria</taxon>
        <taxon>Pseudomonadati</taxon>
        <taxon>Bacteroidota</taxon>
        <taxon>Sphingobacteriia</taxon>
        <taxon>Sphingobacteriales</taxon>
        <taxon>Sphingobacteriaceae</taxon>
        <taxon>Pedobacter</taxon>
    </lineage>
</organism>
<proteinExistence type="inferred from homology"/>